<organism evidence="2 3">
    <name type="scientific">Phytophthora rubi</name>
    <dbReference type="NCBI Taxonomy" id="129364"/>
    <lineage>
        <taxon>Eukaryota</taxon>
        <taxon>Sar</taxon>
        <taxon>Stramenopiles</taxon>
        <taxon>Oomycota</taxon>
        <taxon>Peronosporomycetes</taxon>
        <taxon>Peronosporales</taxon>
        <taxon>Peronosporaceae</taxon>
        <taxon>Phytophthora</taxon>
    </lineage>
</organism>
<comment type="caution">
    <text evidence="2">The sequence shown here is derived from an EMBL/GenBank/DDBJ whole genome shotgun (WGS) entry which is preliminary data.</text>
</comment>
<accession>A0A6A3NDC3</accession>
<protein>
    <submittedName>
        <fullName evidence="2">Uncharacterized protein</fullName>
    </submittedName>
</protein>
<sequence length="121" mass="13051">MCMAASCAACVQGAAVLTHGQRSIGQRFWFNAVLDDTRIHARSPRVSSSAEIRHLCTGRGSNTPDMPSPCTPVNGQSAPHPTPDSSSARASKMNRAGVRSCRRRTEGSRRRIFHGVMRATS</sequence>
<proteinExistence type="predicted"/>
<name>A0A6A3NDC3_9STRA</name>
<dbReference type="Proteomes" id="UP000429607">
    <property type="component" value="Unassembled WGS sequence"/>
</dbReference>
<feature type="compositionally biased region" description="Polar residues" evidence="1">
    <location>
        <begin position="59"/>
        <end position="89"/>
    </location>
</feature>
<feature type="region of interest" description="Disordered" evidence="1">
    <location>
        <begin position="42"/>
        <end position="121"/>
    </location>
</feature>
<gene>
    <name evidence="2" type="ORF">PR001_g7576</name>
</gene>
<evidence type="ECO:0000313" key="2">
    <source>
        <dbReference type="EMBL" id="KAE9039265.1"/>
    </source>
</evidence>
<reference evidence="2 3" key="1">
    <citation type="submission" date="2018-09" db="EMBL/GenBank/DDBJ databases">
        <title>Genomic investigation of the strawberry pathogen Phytophthora fragariae indicates pathogenicity is determined by transcriptional variation in three key races.</title>
        <authorList>
            <person name="Adams T.M."/>
            <person name="Armitage A.D."/>
            <person name="Sobczyk M.K."/>
            <person name="Bates H.J."/>
            <person name="Dunwell J.M."/>
            <person name="Nellist C.F."/>
            <person name="Harrison R.J."/>
        </authorList>
    </citation>
    <scope>NUCLEOTIDE SEQUENCE [LARGE SCALE GENOMIC DNA]</scope>
    <source>
        <strain evidence="2 3">SCRP249</strain>
    </source>
</reference>
<dbReference type="EMBL" id="QXFV01000382">
    <property type="protein sequence ID" value="KAE9039265.1"/>
    <property type="molecule type" value="Genomic_DNA"/>
</dbReference>
<evidence type="ECO:0000313" key="3">
    <source>
        <dbReference type="Proteomes" id="UP000429607"/>
    </source>
</evidence>
<dbReference type="AlphaFoldDB" id="A0A6A3NDC3"/>
<evidence type="ECO:0000256" key="1">
    <source>
        <dbReference type="SAM" id="MobiDB-lite"/>
    </source>
</evidence>